<reference evidence="2" key="1">
    <citation type="journal article" date="2019" name="Int. J. Syst. Evol. Microbiol.">
        <title>The Global Catalogue of Microorganisms (GCM) 10K type strain sequencing project: providing services to taxonomists for standard genome sequencing and annotation.</title>
        <authorList>
            <consortium name="The Broad Institute Genomics Platform"/>
            <consortium name="The Broad Institute Genome Sequencing Center for Infectious Disease"/>
            <person name="Wu L."/>
            <person name="Ma J."/>
        </authorList>
    </citation>
    <scope>NUCLEOTIDE SEQUENCE [LARGE SCALE GENOMIC DNA]</scope>
    <source>
        <strain evidence="2">CGMCC 4.7139</strain>
    </source>
</reference>
<accession>A0ABV9GB82</accession>
<name>A0ABV9GB82_9ACTN</name>
<dbReference type="InterPro" id="IPR046032">
    <property type="entry name" value="DUF5990"/>
</dbReference>
<proteinExistence type="predicted"/>
<comment type="caution">
    <text evidence="1">The sequence shown here is derived from an EMBL/GenBank/DDBJ whole genome shotgun (WGS) entry which is preliminary data.</text>
</comment>
<sequence length="166" mass="17550">MRIRIDAIDLPGLTCPAPADGNVSAYGNIHVAVQRRDRPAELLDPQPGDAKSATWTLECTAIASPTGTDVKGPYVQDRLGRRFIYLSWGTVDESGVFTMFRRAKLMLDVVPAEVLAAGARDGLLVARLGLTDACGNPLCARVVPPHITWTAEPAERSAAAGPTSGG</sequence>
<dbReference type="Proteomes" id="UP001595993">
    <property type="component" value="Unassembled WGS sequence"/>
</dbReference>
<keyword evidence="2" id="KW-1185">Reference proteome</keyword>
<gene>
    <name evidence="1" type="ORF">ACFO9E_21635</name>
</gene>
<dbReference type="Pfam" id="PF19452">
    <property type="entry name" value="DUF5990"/>
    <property type="match status" value="1"/>
</dbReference>
<organism evidence="1 2">
    <name type="scientific">Streptomyces maoxianensis</name>
    <dbReference type="NCBI Taxonomy" id="1459942"/>
    <lineage>
        <taxon>Bacteria</taxon>
        <taxon>Bacillati</taxon>
        <taxon>Actinomycetota</taxon>
        <taxon>Actinomycetes</taxon>
        <taxon>Kitasatosporales</taxon>
        <taxon>Streptomycetaceae</taxon>
        <taxon>Streptomyces</taxon>
    </lineage>
</organism>
<evidence type="ECO:0000313" key="1">
    <source>
        <dbReference type="EMBL" id="MFC4610390.1"/>
    </source>
</evidence>
<protein>
    <submittedName>
        <fullName evidence="1">DUF5990 family protein</fullName>
    </submittedName>
</protein>
<dbReference type="RefSeq" id="WP_381198323.1">
    <property type="nucleotide sequence ID" value="NZ_JBHSFE010000016.1"/>
</dbReference>
<evidence type="ECO:0000313" key="2">
    <source>
        <dbReference type="Proteomes" id="UP001595993"/>
    </source>
</evidence>
<dbReference type="EMBL" id="JBHSFE010000016">
    <property type="protein sequence ID" value="MFC4610390.1"/>
    <property type="molecule type" value="Genomic_DNA"/>
</dbReference>